<protein>
    <submittedName>
        <fullName evidence="1">Uncharacterized protein</fullName>
    </submittedName>
</protein>
<comment type="caution">
    <text evidence="1">The sequence shown here is derived from an EMBL/GenBank/DDBJ whole genome shotgun (WGS) entry which is preliminary data.</text>
</comment>
<reference evidence="1 2" key="1">
    <citation type="journal article" date="2018" name="Front. Plant Sci.">
        <title>Red Clover (Trifolium pratense) and Zigzag Clover (T. medium) - A Picture of Genomic Similarities and Differences.</title>
        <authorList>
            <person name="Dluhosova J."/>
            <person name="Istvanek J."/>
            <person name="Nedelnik J."/>
            <person name="Repkova J."/>
        </authorList>
    </citation>
    <scope>NUCLEOTIDE SEQUENCE [LARGE SCALE GENOMIC DNA]</scope>
    <source>
        <strain evidence="2">cv. 10/8</strain>
        <tissue evidence="1">Leaf</tissue>
    </source>
</reference>
<keyword evidence="2" id="KW-1185">Reference proteome</keyword>
<proteinExistence type="predicted"/>
<evidence type="ECO:0000313" key="2">
    <source>
        <dbReference type="Proteomes" id="UP000265520"/>
    </source>
</evidence>
<dbReference type="EMBL" id="LXQA010293463">
    <property type="protein sequence ID" value="MCI41539.1"/>
    <property type="molecule type" value="Genomic_DNA"/>
</dbReference>
<organism evidence="1 2">
    <name type="scientific">Trifolium medium</name>
    <dbReference type="NCBI Taxonomy" id="97028"/>
    <lineage>
        <taxon>Eukaryota</taxon>
        <taxon>Viridiplantae</taxon>
        <taxon>Streptophyta</taxon>
        <taxon>Embryophyta</taxon>
        <taxon>Tracheophyta</taxon>
        <taxon>Spermatophyta</taxon>
        <taxon>Magnoliopsida</taxon>
        <taxon>eudicotyledons</taxon>
        <taxon>Gunneridae</taxon>
        <taxon>Pentapetalae</taxon>
        <taxon>rosids</taxon>
        <taxon>fabids</taxon>
        <taxon>Fabales</taxon>
        <taxon>Fabaceae</taxon>
        <taxon>Papilionoideae</taxon>
        <taxon>50 kb inversion clade</taxon>
        <taxon>NPAAA clade</taxon>
        <taxon>Hologalegina</taxon>
        <taxon>IRL clade</taxon>
        <taxon>Trifolieae</taxon>
        <taxon>Trifolium</taxon>
    </lineage>
</organism>
<accession>A0A392RYR6</accession>
<name>A0A392RYR6_9FABA</name>
<dbReference type="AlphaFoldDB" id="A0A392RYR6"/>
<sequence>MGLGFYFSYPLRIRTGLRKPELYGFGFGQVKIRPRPAPLSCLVVVVRGDEVVGVGFCYGGEMLGADVEVLDLTSPVCG</sequence>
<dbReference type="Proteomes" id="UP000265520">
    <property type="component" value="Unassembled WGS sequence"/>
</dbReference>
<evidence type="ECO:0000313" key="1">
    <source>
        <dbReference type="EMBL" id="MCI41539.1"/>
    </source>
</evidence>